<dbReference type="InterPro" id="IPR036890">
    <property type="entry name" value="HATPase_C_sf"/>
</dbReference>
<dbReference type="Pfam" id="PF13581">
    <property type="entry name" value="HATPase_c_2"/>
    <property type="match status" value="1"/>
</dbReference>
<feature type="domain" description="Histidine kinase/HSP90-like ATPase" evidence="1">
    <location>
        <begin position="37"/>
        <end position="136"/>
    </location>
</feature>
<protein>
    <submittedName>
        <fullName evidence="2">Serine/threonine-protein kinase RsbT</fullName>
        <ecNumber evidence="2">2.7.11.1</ecNumber>
    </submittedName>
</protein>
<evidence type="ECO:0000313" key="2">
    <source>
        <dbReference type="EMBL" id="NIK88940.1"/>
    </source>
</evidence>
<dbReference type="GO" id="GO:0004674">
    <property type="term" value="F:protein serine/threonine kinase activity"/>
    <property type="evidence" value="ECO:0007669"/>
    <property type="project" value="UniProtKB-EC"/>
</dbReference>
<keyword evidence="2" id="KW-0418">Kinase</keyword>
<reference evidence="2 3" key="1">
    <citation type="submission" date="2020-03" db="EMBL/GenBank/DDBJ databases">
        <title>Genomic Encyclopedia of Type Strains, Phase IV (KMG-IV): sequencing the most valuable type-strain genomes for metagenomic binning, comparative biology and taxonomic classification.</title>
        <authorList>
            <person name="Goeker M."/>
        </authorList>
    </citation>
    <scope>NUCLEOTIDE SEQUENCE [LARGE SCALE GENOMIC DNA]</scope>
    <source>
        <strain evidence="2 3">DSM 19867</strain>
    </source>
</reference>
<dbReference type="InterPro" id="IPR003594">
    <property type="entry name" value="HATPase_dom"/>
</dbReference>
<organism evidence="2 3">
    <name type="scientific">Rhizomicrobium palustre</name>
    <dbReference type="NCBI Taxonomy" id="189966"/>
    <lineage>
        <taxon>Bacteria</taxon>
        <taxon>Pseudomonadati</taxon>
        <taxon>Pseudomonadota</taxon>
        <taxon>Alphaproteobacteria</taxon>
        <taxon>Micropepsales</taxon>
        <taxon>Micropepsaceae</taxon>
        <taxon>Rhizomicrobium</taxon>
    </lineage>
</organism>
<dbReference type="EC" id="2.7.11.1" evidence="2"/>
<dbReference type="Gene3D" id="3.30.565.10">
    <property type="entry name" value="Histidine kinase-like ATPase, C-terminal domain"/>
    <property type="match status" value="1"/>
</dbReference>
<keyword evidence="2" id="KW-0808">Transferase</keyword>
<evidence type="ECO:0000259" key="1">
    <source>
        <dbReference type="SMART" id="SM00387"/>
    </source>
</evidence>
<keyword evidence="3" id="KW-1185">Reference proteome</keyword>
<name>A0A846N1C4_9PROT</name>
<dbReference type="RefSeq" id="WP_167083072.1">
    <property type="nucleotide sequence ID" value="NZ_BAAADC010000001.1"/>
</dbReference>
<accession>A0A846N1C4</accession>
<dbReference type="Proteomes" id="UP000570514">
    <property type="component" value="Unassembled WGS sequence"/>
</dbReference>
<sequence length="136" mass="14845">MATEEHELVVPIKADVDIVMARQRARNLVSSLHFSSSELTLIATAISEIARNIVSYAGEGEIVLQLAARDRRRGLVIIARDRGPGIADVERAMQDGFSTSKGLGLGLPGSKRLMDEFELVSEPGKGTIVTMVKWER</sequence>
<dbReference type="SMART" id="SM00387">
    <property type="entry name" value="HATPase_c"/>
    <property type="match status" value="1"/>
</dbReference>
<dbReference type="AlphaFoldDB" id="A0A846N1C4"/>
<gene>
    <name evidence="2" type="ORF">FHS83_002258</name>
</gene>
<dbReference type="CDD" id="cd16934">
    <property type="entry name" value="HATPase_RsbT-like"/>
    <property type="match status" value="1"/>
</dbReference>
<proteinExistence type="predicted"/>
<comment type="caution">
    <text evidence="2">The sequence shown here is derived from an EMBL/GenBank/DDBJ whole genome shotgun (WGS) entry which is preliminary data.</text>
</comment>
<dbReference type="SUPFAM" id="SSF55874">
    <property type="entry name" value="ATPase domain of HSP90 chaperone/DNA topoisomerase II/histidine kinase"/>
    <property type="match status" value="1"/>
</dbReference>
<evidence type="ECO:0000313" key="3">
    <source>
        <dbReference type="Proteomes" id="UP000570514"/>
    </source>
</evidence>
<dbReference type="EMBL" id="JAASRM010000001">
    <property type="protein sequence ID" value="NIK88940.1"/>
    <property type="molecule type" value="Genomic_DNA"/>
</dbReference>